<proteinExistence type="predicted"/>
<dbReference type="EMBL" id="LT629754">
    <property type="protein sequence ID" value="SDT15943.1"/>
    <property type="molecule type" value="Genomic_DNA"/>
</dbReference>
<keyword evidence="1" id="KW-0472">Membrane</keyword>
<reference evidence="2 3" key="1">
    <citation type="submission" date="2016-10" db="EMBL/GenBank/DDBJ databases">
        <authorList>
            <person name="Varghese N."/>
            <person name="Submissions S."/>
        </authorList>
    </citation>
    <scope>NUCLEOTIDE SEQUENCE [LARGE SCALE GENOMIC DNA]</scope>
    <source>
        <strain evidence="2 3">MAR_2009_60</strain>
    </source>
</reference>
<evidence type="ECO:0000256" key="1">
    <source>
        <dbReference type="SAM" id="Phobius"/>
    </source>
</evidence>
<dbReference type="GeneID" id="90593230"/>
<dbReference type="RefSeq" id="WP_091607047.1">
    <property type="nucleotide sequence ID" value="NZ_LT629754.1"/>
</dbReference>
<evidence type="ECO:0008006" key="4">
    <source>
        <dbReference type="Google" id="ProtNLM"/>
    </source>
</evidence>
<feature type="transmembrane region" description="Helical" evidence="1">
    <location>
        <begin position="6"/>
        <end position="27"/>
    </location>
</feature>
<sequence>MTESIPYIALGISVVALIAVIGVFVYIKKKMTTSTGSIKAEKIVLPGYEVKVVNGELSFTPTK</sequence>
<accession>A0ABY0UTJ0</accession>
<evidence type="ECO:0000313" key="2">
    <source>
        <dbReference type="EMBL" id="SDT15943.1"/>
    </source>
</evidence>
<keyword evidence="1" id="KW-0812">Transmembrane</keyword>
<protein>
    <recommendedName>
        <fullName evidence="4">LPXTG-motif cell wall anchor domain-containing protein</fullName>
    </recommendedName>
</protein>
<keyword evidence="1" id="KW-1133">Transmembrane helix</keyword>
<keyword evidence="3" id="KW-1185">Reference proteome</keyword>
<gene>
    <name evidence="2" type="ORF">SAMN05192545_2904</name>
</gene>
<name>A0ABY0UTJ0_9FLAO</name>
<organism evidence="2 3">
    <name type="scientific">Maribacter dokdonensis</name>
    <dbReference type="NCBI Taxonomy" id="320912"/>
    <lineage>
        <taxon>Bacteria</taxon>
        <taxon>Pseudomonadati</taxon>
        <taxon>Bacteroidota</taxon>
        <taxon>Flavobacteriia</taxon>
        <taxon>Flavobacteriales</taxon>
        <taxon>Flavobacteriaceae</taxon>
        <taxon>Maribacter</taxon>
    </lineage>
</organism>
<evidence type="ECO:0000313" key="3">
    <source>
        <dbReference type="Proteomes" id="UP000199574"/>
    </source>
</evidence>
<dbReference type="Proteomes" id="UP000199574">
    <property type="component" value="Chromosome I"/>
</dbReference>